<dbReference type="EC" id="2.7.11.1" evidence="1"/>
<keyword evidence="5" id="KW-0418">Kinase</keyword>
<dbReference type="Gene3D" id="1.10.510.10">
    <property type="entry name" value="Transferase(Phosphotransferase) domain 1"/>
    <property type="match status" value="1"/>
</dbReference>
<dbReference type="InterPro" id="IPR050339">
    <property type="entry name" value="CC_SR_Kinase"/>
</dbReference>
<organism evidence="10 11">
    <name type="scientific">Arenivirga flava</name>
    <dbReference type="NCBI Taxonomy" id="1930060"/>
    <lineage>
        <taxon>Bacteria</taxon>
        <taxon>Bacillati</taxon>
        <taxon>Actinomycetota</taxon>
        <taxon>Actinomycetes</taxon>
        <taxon>Micrococcales</taxon>
        <taxon>Microbacteriaceae</taxon>
        <taxon>Arenivirga</taxon>
    </lineage>
</organism>
<evidence type="ECO:0000256" key="8">
    <source>
        <dbReference type="SAM" id="Phobius"/>
    </source>
</evidence>
<evidence type="ECO:0000256" key="5">
    <source>
        <dbReference type="ARBA" id="ARBA00022777"/>
    </source>
</evidence>
<evidence type="ECO:0000259" key="9">
    <source>
        <dbReference type="PROSITE" id="PS50011"/>
    </source>
</evidence>
<keyword evidence="4 7" id="KW-0547">Nucleotide-binding</keyword>
<keyword evidence="11" id="KW-1185">Reference proteome</keyword>
<feature type="binding site" evidence="7">
    <location>
        <position position="50"/>
    </location>
    <ligand>
        <name>ATP</name>
        <dbReference type="ChEBI" id="CHEBI:30616"/>
    </ligand>
</feature>
<dbReference type="SUPFAM" id="SSF56112">
    <property type="entry name" value="Protein kinase-like (PK-like)"/>
    <property type="match status" value="1"/>
</dbReference>
<dbReference type="InterPro" id="IPR000719">
    <property type="entry name" value="Prot_kinase_dom"/>
</dbReference>
<dbReference type="GO" id="GO:0006417">
    <property type="term" value="P:regulation of translation"/>
    <property type="evidence" value="ECO:0007669"/>
    <property type="project" value="UniProtKB-ARBA"/>
</dbReference>
<keyword evidence="8" id="KW-0812">Transmembrane</keyword>
<protein>
    <recommendedName>
        <fullName evidence="1">non-specific serine/threonine protein kinase</fullName>
        <ecNumber evidence="1">2.7.11.1</ecNumber>
    </recommendedName>
</protein>
<reference evidence="10 11" key="1">
    <citation type="journal article" date="2014" name="Int. J. Syst. Evol. Microbiol.">
        <title>Complete genome sequence of Corynebacterium casei LMG S-19264T (=DSM 44701T), isolated from a smear-ripened cheese.</title>
        <authorList>
            <consortium name="US DOE Joint Genome Institute (JGI-PGF)"/>
            <person name="Walter F."/>
            <person name="Albersmeier A."/>
            <person name="Kalinowski J."/>
            <person name="Ruckert C."/>
        </authorList>
    </citation>
    <scope>NUCLEOTIDE SEQUENCE [LARGE SCALE GENOMIC DNA]</scope>
    <source>
        <strain evidence="10 11">NBRC 112289</strain>
    </source>
</reference>
<keyword evidence="3" id="KW-0808">Transferase</keyword>
<sequence length="342" mass="36604">MTDTLHPLAEPNPNSTIAERYTLRDHLGSGGMADVFSAWDERLGREVAVKLYRSAASAESAQEIEQADRELRLLAELRHPGLIEVFDAGTVRVEGVERDYLVMELVDTPSFRGVLTESAGIAARQVAEIGCQVADALAYVHSRGIVHRDVTPGNILVAETPAFGFRNLVKLADFGIARSVHTMHREDDGPVFGTAAYLSPEQVLGEPVGTASDVYSLGLVLIEALSGERQYSGTPVEAALARLHRPPTVPDGLPEGWAEMLESMTAREAGLRPTSHDVAVTLRELWLRDASHSRHAGRAGARRSAERQPNDLGGRIAALVLLGLAVASLGVAFALSSGPLGS</sequence>
<dbReference type="PANTHER" id="PTHR11042:SF160">
    <property type="entry name" value="EUKARYOTIC TRANSLATION INITIATION FACTOR 2-ALPHA KINASE 1"/>
    <property type="match status" value="1"/>
</dbReference>
<dbReference type="GO" id="GO:0005524">
    <property type="term" value="F:ATP binding"/>
    <property type="evidence" value="ECO:0007669"/>
    <property type="project" value="UniProtKB-UniRule"/>
</dbReference>
<dbReference type="EMBL" id="BSUL01000001">
    <property type="protein sequence ID" value="GMA28529.1"/>
    <property type="molecule type" value="Genomic_DNA"/>
</dbReference>
<evidence type="ECO:0000256" key="4">
    <source>
        <dbReference type="ARBA" id="ARBA00022741"/>
    </source>
</evidence>
<evidence type="ECO:0000256" key="3">
    <source>
        <dbReference type="ARBA" id="ARBA00022679"/>
    </source>
</evidence>
<evidence type="ECO:0000256" key="1">
    <source>
        <dbReference type="ARBA" id="ARBA00012513"/>
    </source>
</evidence>
<evidence type="ECO:0000256" key="6">
    <source>
        <dbReference type="ARBA" id="ARBA00022840"/>
    </source>
</evidence>
<dbReference type="GO" id="GO:0006796">
    <property type="term" value="P:phosphate-containing compound metabolic process"/>
    <property type="evidence" value="ECO:0007669"/>
    <property type="project" value="UniProtKB-ARBA"/>
</dbReference>
<dbReference type="PROSITE" id="PS50011">
    <property type="entry name" value="PROTEIN_KINASE_DOM"/>
    <property type="match status" value="1"/>
</dbReference>
<evidence type="ECO:0000313" key="10">
    <source>
        <dbReference type="EMBL" id="GMA28529.1"/>
    </source>
</evidence>
<keyword evidence="8" id="KW-1133">Transmembrane helix</keyword>
<dbReference type="GO" id="GO:0004674">
    <property type="term" value="F:protein serine/threonine kinase activity"/>
    <property type="evidence" value="ECO:0007669"/>
    <property type="project" value="UniProtKB-KW"/>
</dbReference>
<proteinExistence type="predicted"/>
<dbReference type="AlphaFoldDB" id="A0AA37X9E3"/>
<dbReference type="GO" id="GO:0006950">
    <property type="term" value="P:response to stress"/>
    <property type="evidence" value="ECO:0007669"/>
    <property type="project" value="UniProtKB-ARBA"/>
</dbReference>
<dbReference type="Proteomes" id="UP001157160">
    <property type="component" value="Unassembled WGS sequence"/>
</dbReference>
<gene>
    <name evidence="10" type="ORF">GCM10025874_17820</name>
</gene>
<dbReference type="RefSeq" id="WP_284231856.1">
    <property type="nucleotide sequence ID" value="NZ_BSUL01000001.1"/>
</dbReference>
<dbReference type="Pfam" id="PF00069">
    <property type="entry name" value="Pkinase"/>
    <property type="match status" value="1"/>
</dbReference>
<dbReference type="Gene3D" id="3.30.200.20">
    <property type="entry name" value="Phosphorylase Kinase, domain 1"/>
    <property type="match status" value="1"/>
</dbReference>
<evidence type="ECO:0000313" key="11">
    <source>
        <dbReference type="Proteomes" id="UP001157160"/>
    </source>
</evidence>
<feature type="domain" description="Protein kinase" evidence="9">
    <location>
        <begin position="21"/>
        <end position="287"/>
    </location>
</feature>
<keyword evidence="6 7" id="KW-0067">ATP-binding</keyword>
<dbReference type="PROSITE" id="PS00109">
    <property type="entry name" value="PROTEIN_KINASE_TYR"/>
    <property type="match status" value="1"/>
</dbReference>
<dbReference type="GO" id="GO:0005737">
    <property type="term" value="C:cytoplasm"/>
    <property type="evidence" value="ECO:0007669"/>
    <property type="project" value="TreeGrafter"/>
</dbReference>
<dbReference type="InterPro" id="IPR011009">
    <property type="entry name" value="Kinase-like_dom_sf"/>
</dbReference>
<dbReference type="InterPro" id="IPR017441">
    <property type="entry name" value="Protein_kinase_ATP_BS"/>
</dbReference>
<evidence type="ECO:0000256" key="2">
    <source>
        <dbReference type="ARBA" id="ARBA00022527"/>
    </source>
</evidence>
<dbReference type="PROSITE" id="PS00107">
    <property type="entry name" value="PROTEIN_KINASE_ATP"/>
    <property type="match status" value="1"/>
</dbReference>
<accession>A0AA37X9E3</accession>
<dbReference type="PANTHER" id="PTHR11042">
    <property type="entry name" value="EUKARYOTIC TRANSLATION INITIATION FACTOR 2-ALPHA KINASE EIF2-ALPHA KINASE -RELATED"/>
    <property type="match status" value="1"/>
</dbReference>
<dbReference type="CDD" id="cd14014">
    <property type="entry name" value="STKc_PknB_like"/>
    <property type="match status" value="1"/>
</dbReference>
<name>A0AA37X9E3_9MICO</name>
<dbReference type="InterPro" id="IPR008266">
    <property type="entry name" value="Tyr_kinase_AS"/>
</dbReference>
<keyword evidence="2" id="KW-0723">Serine/threonine-protein kinase</keyword>
<evidence type="ECO:0000256" key="7">
    <source>
        <dbReference type="PROSITE-ProRule" id="PRU10141"/>
    </source>
</evidence>
<keyword evidence="8" id="KW-0472">Membrane</keyword>
<comment type="caution">
    <text evidence="10">The sequence shown here is derived from an EMBL/GenBank/DDBJ whole genome shotgun (WGS) entry which is preliminary data.</text>
</comment>
<feature type="transmembrane region" description="Helical" evidence="8">
    <location>
        <begin position="312"/>
        <end position="335"/>
    </location>
</feature>